<dbReference type="Gene3D" id="1.10.260.40">
    <property type="entry name" value="lambda repressor-like DNA-binding domains"/>
    <property type="match status" value="1"/>
</dbReference>
<accession>A0A0M9IRA1</accession>
<reference evidence="1" key="1">
    <citation type="submission" date="2022-12" db="EMBL/GenBank/DDBJ databases">
        <authorList>
            <person name="Voronina O.L."/>
            <person name="Kunda M.S."/>
            <person name="Ryzhova N."/>
            <person name="Aksenova E.I."/>
        </authorList>
    </citation>
    <scope>NUCLEOTIDE SEQUENCE</scope>
    <source>
        <strain evidence="1">SCCH136:Ach223948</strain>
    </source>
</reference>
<dbReference type="PROSITE" id="PS50943">
    <property type="entry name" value="HTH_CROC1"/>
    <property type="match status" value="1"/>
</dbReference>
<dbReference type="SMART" id="SM00530">
    <property type="entry name" value="HTH_XRE"/>
    <property type="match status" value="1"/>
</dbReference>
<protein>
    <submittedName>
        <fullName evidence="1">Helix-turn-helix transcriptional regulator</fullName>
    </submittedName>
</protein>
<proteinExistence type="predicted"/>
<name>A0A0D6I9Y9_ALCXX</name>
<dbReference type="InterPro" id="IPR010982">
    <property type="entry name" value="Lambda_DNA-bd_dom_sf"/>
</dbReference>
<dbReference type="EMBL" id="JAPZVI010000050">
    <property type="protein sequence ID" value="MCZ8405763.1"/>
    <property type="molecule type" value="Genomic_DNA"/>
</dbReference>
<dbReference type="InterPro" id="IPR001387">
    <property type="entry name" value="Cro/C1-type_HTH"/>
</dbReference>
<sequence length="199" mass="22187">MEIIIPFSWRLPDVFVRSPDGVLHRVVRHATTTETIAKLESIPSNYHLDCECMLDNGEALAWIGENRYRQLNGGAIFTAESGAAPPMAEARKNAKARNTLRDVRPATARQPHAARENVVPSAVASLKTGNDWSLIRAWREHLNISTTDMAARLGVDHSIYIELERPRPRPRQIILDRISEALGVSPDQLDDSSLGGHFH</sequence>
<dbReference type="KEGG" id="axx:ERS451415_04397"/>
<dbReference type="Pfam" id="PF01381">
    <property type="entry name" value="HTH_3"/>
    <property type="match status" value="1"/>
</dbReference>
<comment type="caution">
    <text evidence="1">The sequence shown here is derived from an EMBL/GenBank/DDBJ whole genome shotgun (WGS) entry which is preliminary data.</text>
</comment>
<dbReference type="AlphaFoldDB" id="A0A0D6I9Y9"/>
<dbReference type="GO" id="GO:0003677">
    <property type="term" value="F:DNA binding"/>
    <property type="evidence" value="ECO:0007669"/>
    <property type="project" value="InterPro"/>
</dbReference>
<dbReference type="CDD" id="cd00093">
    <property type="entry name" value="HTH_XRE"/>
    <property type="match status" value="1"/>
</dbReference>
<organism evidence="1 2">
    <name type="scientific">Alcaligenes xylosoxydans xylosoxydans</name>
    <name type="common">Achromobacter xylosoxidans</name>
    <dbReference type="NCBI Taxonomy" id="85698"/>
    <lineage>
        <taxon>Bacteria</taxon>
        <taxon>Pseudomonadati</taxon>
        <taxon>Pseudomonadota</taxon>
        <taxon>Betaproteobacteria</taxon>
        <taxon>Burkholderiales</taxon>
        <taxon>Alcaligenaceae</taxon>
        <taxon>Achromobacter</taxon>
    </lineage>
</organism>
<evidence type="ECO:0000313" key="2">
    <source>
        <dbReference type="Proteomes" id="UP001141992"/>
    </source>
</evidence>
<dbReference type="Proteomes" id="UP001141992">
    <property type="component" value="Unassembled WGS sequence"/>
</dbReference>
<dbReference type="eggNOG" id="COG1813">
    <property type="taxonomic scope" value="Bacteria"/>
</dbReference>
<gene>
    <name evidence="1" type="ORF">O9570_30255</name>
</gene>
<dbReference type="SUPFAM" id="SSF47413">
    <property type="entry name" value="lambda repressor-like DNA-binding domains"/>
    <property type="match status" value="1"/>
</dbReference>
<dbReference type="GeneID" id="75278275"/>
<evidence type="ECO:0000313" key="1">
    <source>
        <dbReference type="EMBL" id="MCZ8405763.1"/>
    </source>
</evidence>
<dbReference type="RefSeq" id="WP_006387701.1">
    <property type="nucleotide sequence ID" value="NZ_CABIYZ010000005.1"/>
</dbReference>
<accession>A0A0D6I9Y9</accession>